<keyword evidence="1" id="KW-0472">Membrane</keyword>
<evidence type="ECO:0000313" key="3">
    <source>
        <dbReference type="EMBL" id="ERJ68092.1"/>
    </source>
</evidence>
<dbReference type="PATRIC" id="fig|1227271.3.peg.513"/>
<dbReference type="SUPFAM" id="SSF48317">
    <property type="entry name" value="Acid phosphatase/Vanadium-dependent haloperoxidase"/>
    <property type="match status" value="1"/>
</dbReference>
<organism evidence="3 4">
    <name type="scientific">Porphyromonas gingivalis F0570</name>
    <dbReference type="NCBI Taxonomy" id="1227271"/>
    <lineage>
        <taxon>Bacteria</taxon>
        <taxon>Pseudomonadati</taxon>
        <taxon>Bacteroidota</taxon>
        <taxon>Bacteroidia</taxon>
        <taxon>Bacteroidales</taxon>
        <taxon>Porphyromonadaceae</taxon>
        <taxon>Porphyromonas</taxon>
    </lineage>
</organism>
<dbReference type="RefSeq" id="WP_010956389.1">
    <property type="nucleotide sequence ID" value="NZ_KI259130.1"/>
</dbReference>
<evidence type="ECO:0000313" key="4">
    <source>
        <dbReference type="Proteomes" id="UP000016630"/>
    </source>
</evidence>
<comment type="caution">
    <text evidence="3">The sequence shown here is derived from an EMBL/GenBank/DDBJ whole genome shotgun (WGS) entry which is preliminary data.</text>
</comment>
<feature type="transmembrane region" description="Helical" evidence="1">
    <location>
        <begin position="59"/>
        <end position="76"/>
    </location>
</feature>
<dbReference type="HOGENOM" id="CLU_062218_0_0_10"/>
<dbReference type="Gene3D" id="1.20.144.10">
    <property type="entry name" value="Phosphatidic acid phosphatase type 2/haloperoxidase"/>
    <property type="match status" value="1"/>
</dbReference>
<feature type="domain" description="Inositolphosphotransferase Aur1/Ipt1" evidence="2">
    <location>
        <begin position="126"/>
        <end position="316"/>
    </location>
</feature>
<protein>
    <submittedName>
        <fullName evidence="3">PAP2 family protein</fullName>
    </submittedName>
</protein>
<dbReference type="Pfam" id="PF14378">
    <property type="entry name" value="PAP2_3"/>
    <property type="match status" value="1"/>
</dbReference>
<feature type="transmembrane region" description="Helical" evidence="1">
    <location>
        <begin position="305"/>
        <end position="326"/>
    </location>
</feature>
<keyword evidence="1" id="KW-0812">Transmembrane</keyword>
<evidence type="ECO:0000256" key="1">
    <source>
        <dbReference type="SAM" id="Phobius"/>
    </source>
</evidence>
<gene>
    <name evidence="3" type="ORF">HMPREF1555_00574</name>
</gene>
<feature type="transmembrane region" description="Helical" evidence="1">
    <location>
        <begin position="255"/>
        <end position="272"/>
    </location>
</feature>
<proteinExistence type="predicted"/>
<accession>A0A0E2LS44</accession>
<reference evidence="3 4" key="1">
    <citation type="submission" date="2013-06" db="EMBL/GenBank/DDBJ databases">
        <authorList>
            <person name="Weinstock G."/>
            <person name="Sodergren E."/>
            <person name="Lobos E.A."/>
            <person name="Fulton L."/>
            <person name="Fulton R."/>
            <person name="Courtney L."/>
            <person name="Fronick C."/>
            <person name="O'Laughlin M."/>
            <person name="Godfrey J."/>
            <person name="Wilson R.M."/>
            <person name="Miner T."/>
            <person name="Farmer C."/>
            <person name="Delehaunty K."/>
            <person name="Cordes M."/>
            <person name="Minx P."/>
            <person name="Tomlinson C."/>
            <person name="Chen J."/>
            <person name="Wollam A."/>
            <person name="Pepin K.H."/>
            <person name="Bhonagiri V."/>
            <person name="Zhang X."/>
            <person name="Warren W."/>
            <person name="Mitreva M."/>
            <person name="Mardis E.R."/>
            <person name="Wilson R.K."/>
        </authorList>
    </citation>
    <scope>NUCLEOTIDE SEQUENCE [LARGE SCALE GENOMIC DNA]</scope>
    <source>
        <strain evidence="3 4">F0570</strain>
    </source>
</reference>
<feature type="transmembrane region" description="Helical" evidence="1">
    <location>
        <begin position="175"/>
        <end position="193"/>
    </location>
</feature>
<dbReference type="GO" id="GO:0016020">
    <property type="term" value="C:membrane"/>
    <property type="evidence" value="ECO:0007669"/>
    <property type="project" value="UniProtKB-SubCell"/>
</dbReference>
<feature type="transmembrane region" description="Helical" evidence="1">
    <location>
        <begin position="279"/>
        <end position="299"/>
    </location>
</feature>
<name>A0A0E2LS44_PORGN</name>
<dbReference type="InterPro" id="IPR036938">
    <property type="entry name" value="PAP2/HPO_sf"/>
</dbReference>
<dbReference type="InterPro" id="IPR026841">
    <property type="entry name" value="Aur1/Ipt1"/>
</dbReference>
<feature type="transmembrane region" description="Helical" evidence="1">
    <location>
        <begin position="26"/>
        <end position="47"/>
    </location>
</feature>
<sequence length="344" mass="39757">MKRQQKQRRKAVTISATVGQAYANRLLILTEVLALLYVIITGIILLIMRPTMPDADTLLLNRVEILVGTGIFALLYYRSPSRFTWALRIIFQLMLLSYWYPETFLFNQHFDNLDHIFAQAEQIVCFSQPAIWFSRLFPHWIISEVLHFGYFIYYALIVGVILFYYISNYRQAERVAFVLFGSFYIYYLIYTLLPVAGPQFYFPAIGWDSVAAGRFPPIGQYFAAHPELQEMEVAHQGLFYRLVNMSQQMGERPTAAFPSSHVGITTVIFAFFHRSSRKLFWYLLPIGICLTLATVYIQAHYFIDVLAGLVSGLLFYYGGNKLYSWLDIVISGRRSKLQSIPAGR</sequence>
<dbReference type="Proteomes" id="UP000016630">
    <property type="component" value="Unassembled WGS sequence"/>
</dbReference>
<dbReference type="AlphaFoldDB" id="A0A0E2LS44"/>
<dbReference type="EMBL" id="AWUW01000034">
    <property type="protein sequence ID" value="ERJ68092.1"/>
    <property type="molecule type" value="Genomic_DNA"/>
</dbReference>
<evidence type="ECO:0000259" key="2">
    <source>
        <dbReference type="Pfam" id="PF14378"/>
    </source>
</evidence>
<keyword evidence="1" id="KW-1133">Transmembrane helix</keyword>
<feature type="transmembrane region" description="Helical" evidence="1">
    <location>
        <begin position="145"/>
        <end position="166"/>
    </location>
</feature>
<feature type="transmembrane region" description="Helical" evidence="1">
    <location>
        <begin position="83"/>
        <end position="100"/>
    </location>
</feature>